<keyword evidence="1" id="KW-0732">Signal</keyword>
<dbReference type="AlphaFoldDB" id="A0A226EBX5"/>
<evidence type="ECO:0000313" key="3">
    <source>
        <dbReference type="Proteomes" id="UP000198287"/>
    </source>
</evidence>
<sequence length="595" mass="68656">MYFSLWFLSLAIFTPPNKFSFAAFVPLQSLLDGVHNCEVNILHDCAADSTVLQFRNLLPTRISMRNLSTPPIDFYTFQKPELVKLLRPLPLYIIRTRELYCKIKIIVGASLLLRRKPFPFQPAFPSKLSEWIYTLSHSLYYTYLRFNKISYKLLGAKYVTSIIVTDLGKTQFYKSLIGPRLFYIPQLKYVDDIVTVFSLGSKGGFEICLQLQGNPPNLSKNRRCKVCQGAILEDISKLRIPPKHWLILQGGPGSQRVNVIPPKSNPFDRKRNESIEVQLAQYIYMKTNASIFTCKDDARCEKFLIPYFPAIYRQRLTIADVPGVDPVTTGYSGYQFLTCHTQSIFTIEFYIKPFQPEIWLGLFLCLGLLAARTINEAEWREFGMGLFNERLHVWNNLTNYHPIRNKMPHISNNCFRLLSRIDVEISTPEYEFLHFMAHIGHNGHALYYDRWADITSSDMPNLFLLFHLTNLKFAYTPEHASSSDDGIENLDILDTMVESDVTNCGRTVLIAKSNMINAEYDYMSRAHPDIIFYKGKQILESNQEGWVFTRAGSSKVPRYYRFLLEAGVYAKLEDEITARKSYGHSYGLMDTVKDL</sequence>
<protein>
    <submittedName>
        <fullName evidence="2">Uncharacterized protein</fullName>
    </submittedName>
</protein>
<accession>A0A226EBX5</accession>
<evidence type="ECO:0000313" key="2">
    <source>
        <dbReference type="EMBL" id="OXA55075.1"/>
    </source>
</evidence>
<feature type="signal peptide" evidence="1">
    <location>
        <begin position="1"/>
        <end position="22"/>
    </location>
</feature>
<dbReference type="Proteomes" id="UP000198287">
    <property type="component" value="Unassembled WGS sequence"/>
</dbReference>
<evidence type="ECO:0000256" key="1">
    <source>
        <dbReference type="SAM" id="SignalP"/>
    </source>
</evidence>
<keyword evidence="3" id="KW-1185">Reference proteome</keyword>
<name>A0A226EBX5_FOLCA</name>
<reference evidence="2 3" key="1">
    <citation type="submission" date="2015-12" db="EMBL/GenBank/DDBJ databases">
        <title>The genome of Folsomia candida.</title>
        <authorList>
            <person name="Faddeeva A."/>
            <person name="Derks M.F."/>
            <person name="Anvar Y."/>
            <person name="Smit S."/>
            <person name="Van Straalen N."/>
            <person name="Roelofs D."/>
        </authorList>
    </citation>
    <scope>NUCLEOTIDE SEQUENCE [LARGE SCALE GENOMIC DNA]</scope>
    <source>
        <strain evidence="2 3">VU population</strain>
        <tissue evidence="2">Whole body</tissue>
    </source>
</reference>
<gene>
    <name evidence="2" type="ORF">Fcan01_11348</name>
</gene>
<feature type="chain" id="PRO_5012646549" evidence="1">
    <location>
        <begin position="23"/>
        <end position="595"/>
    </location>
</feature>
<comment type="caution">
    <text evidence="2">The sequence shown here is derived from an EMBL/GenBank/DDBJ whole genome shotgun (WGS) entry which is preliminary data.</text>
</comment>
<organism evidence="2 3">
    <name type="scientific">Folsomia candida</name>
    <name type="common">Springtail</name>
    <dbReference type="NCBI Taxonomy" id="158441"/>
    <lineage>
        <taxon>Eukaryota</taxon>
        <taxon>Metazoa</taxon>
        <taxon>Ecdysozoa</taxon>
        <taxon>Arthropoda</taxon>
        <taxon>Hexapoda</taxon>
        <taxon>Collembola</taxon>
        <taxon>Entomobryomorpha</taxon>
        <taxon>Isotomoidea</taxon>
        <taxon>Isotomidae</taxon>
        <taxon>Proisotominae</taxon>
        <taxon>Folsomia</taxon>
    </lineage>
</organism>
<proteinExistence type="predicted"/>
<dbReference type="EMBL" id="LNIX01000005">
    <property type="protein sequence ID" value="OXA55075.1"/>
    <property type="molecule type" value="Genomic_DNA"/>
</dbReference>